<keyword evidence="2" id="KW-1185">Reference proteome</keyword>
<dbReference type="Proteomes" id="UP001054945">
    <property type="component" value="Unassembled WGS sequence"/>
</dbReference>
<protein>
    <submittedName>
        <fullName evidence="1">Uncharacterized protein</fullName>
    </submittedName>
</protein>
<sequence length="74" mass="8613">MWVTRRYMLDVIGTRGVLENKRVCNWLSECWSSFSSNLYLIVNVGDHIHVVHECSYNNRCEGGDTCKSQVFNLQ</sequence>
<dbReference type="AlphaFoldDB" id="A0AAV4R5Q9"/>
<gene>
    <name evidence="1" type="ORF">CEXT_99601</name>
</gene>
<evidence type="ECO:0000313" key="2">
    <source>
        <dbReference type="Proteomes" id="UP001054945"/>
    </source>
</evidence>
<organism evidence="1 2">
    <name type="scientific">Caerostris extrusa</name>
    <name type="common">Bark spider</name>
    <name type="synonym">Caerostris bankana</name>
    <dbReference type="NCBI Taxonomy" id="172846"/>
    <lineage>
        <taxon>Eukaryota</taxon>
        <taxon>Metazoa</taxon>
        <taxon>Ecdysozoa</taxon>
        <taxon>Arthropoda</taxon>
        <taxon>Chelicerata</taxon>
        <taxon>Arachnida</taxon>
        <taxon>Araneae</taxon>
        <taxon>Araneomorphae</taxon>
        <taxon>Entelegynae</taxon>
        <taxon>Araneoidea</taxon>
        <taxon>Araneidae</taxon>
        <taxon>Caerostris</taxon>
    </lineage>
</organism>
<proteinExistence type="predicted"/>
<evidence type="ECO:0000313" key="1">
    <source>
        <dbReference type="EMBL" id="GIY17678.1"/>
    </source>
</evidence>
<name>A0AAV4R5Q9_CAEEX</name>
<accession>A0AAV4R5Q9</accession>
<dbReference type="EMBL" id="BPLR01007532">
    <property type="protein sequence ID" value="GIY17678.1"/>
    <property type="molecule type" value="Genomic_DNA"/>
</dbReference>
<reference evidence="1 2" key="1">
    <citation type="submission" date="2021-06" db="EMBL/GenBank/DDBJ databases">
        <title>Caerostris extrusa draft genome.</title>
        <authorList>
            <person name="Kono N."/>
            <person name="Arakawa K."/>
        </authorList>
    </citation>
    <scope>NUCLEOTIDE SEQUENCE [LARGE SCALE GENOMIC DNA]</scope>
</reference>
<comment type="caution">
    <text evidence="1">The sequence shown here is derived from an EMBL/GenBank/DDBJ whole genome shotgun (WGS) entry which is preliminary data.</text>
</comment>